<evidence type="ECO:0000256" key="2">
    <source>
        <dbReference type="ARBA" id="ARBA00022679"/>
    </source>
</evidence>
<dbReference type="GO" id="GO:0005737">
    <property type="term" value="C:cytoplasm"/>
    <property type="evidence" value="ECO:0007669"/>
    <property type="project" value="UniProtKB-SubCell"/>
</dbReference>
<evidence type="ECO:0000256" key="1">
    <source>
        <dbReference type="ARBA" id="ARBA00022490"/>
    </source>
</evidence>
<dbReference type="EC" id="2.4.99.17" evidence="5"/>
<dbReference type="EMBL" id="CP016908">
    <property type="protein sequence ID" value="APR99811.1"/>
    <property type="molecule type" value="Genomic_DNA"/>
</dbReference>
<keyword evidence="7" id="KW-1185">Reference proteome</keyword>
<sequence length="363" mass="40252">MHVSDFHYDLSEDLIAQTPLPEREKGRLLYIPPARGPFVHSVIRDLTRFIPQGSLVITNDTRVIPARLHGRKKQTGGAVEILLLHPTEKNDFALRGPQEEKWQAIGKASNPIQAGTHVEISPDLLIIVERKEAGGVLEIKIQSQGKMTVTQAIQAYGKTPLPPYIKRPLHPNDPIDYQTIFAKSEGAVAAPTAGLHFTPALVQQLHAHGCTLMSLSLHIGLGTFQPVTADDFNQHPMHAERLHIPLDTITSLLRAKQEKNPIVAIGTTVVRALESAASTILGEKCTSPIEQETRLLIQPGYRFRMADMLFTNFHLPRSTLLALVCAFGGKERVLAAYREAVTQRYRFYSYGDAMLLSRSASSW</sequence>
<comment type="pathway">
    <text evidence="5">tRNA modification; tRNA-queuosine biosynthesis.</text>
</comment>
<dbReference type="SUPFAM" id="SSF111337">
    <property type="entry name" value="QueA-like"/>
    <property type="match status" value="1"/>
</dbReference>
<reference evidence="6 7" key="1">
    <citation type="submission" date="2016-08" db="EMBL/GenBank/DDBJ databases">
        <title>Identification and validation of antigenic proteins from Pajaroellobacter abortibovis using de-novo genome sequence assembly and reverse vaccinology.</title>
        <authorList>
            <person name="Welly B.T."/>
            <person name="Miller M.R."/>
            <person name="Stott J.L."/>
            <person name="Blanchard M.T."/>
            <person name="Islas-Trejo A.D."/>
            <person name="O'Rourke S.M."/>
            <person name="Young A.E."/>
            <person name="Medrano J.F."/>
            <person name="Van Eenennaam A.L."/>
        </authorList>
    </citation>
    <scope>NUCLEOTIDE SEQUENCE [LARGE SCALE GENOMIC DNA]</scope>
    <source>
        <strain evidence="6 7">BTF92-0548A/99-0131</strain>
    </source>
</reference>
<protein>
    <recommendedName>
        <fullName evidence="5">S-adenosylmethionine:tRNA ribosyltransferase-isomerase</fullName>
        <ecNumber evidence="5">2.4.99.17</ecNumber>
    </recommendedName>
    <alternativeName>
        <fullName evidence="5">Queuosine biosynthesis protein QueA</fullName>
    </alternativeName>
</protein>
<comment type="function">
    <text evidence="5">Transfers and isomerizes the ribose moiety from AdoMet to the 7-aminomethyl group of 7-deazaguanine (preQ1-tRNA) to give epoxyqueuosine (oQ-tRNA).</text>
</comment>
<dbReference type="UniPathway" id="UPA00392"/>
<keyword evidence="6" id="KW-0413">Isomerase</keyword>
<dbReference type="GO" id="GO:0051075">
    <property type="term" value="F:S-adenosylmethionine:tRNA ribosyltransferase-isomerase activity"/>
    <property type="evidence" value="ECO:0007669"/>
    <property type="project" value="UniProtKB-EC"/>
</dbReference>
<comment type="subcellular location">
    <subcellularLocation>
        <location evidence="5">Cytoplasm</location>
    </subcellularLocation>
</comment>
<evidence type="ECO:0000313" key="6">
    <source>
        <dbReference type="EMBL" id="APR99811.1"/>
    </source>
</evidence>
<keyword evidence="1 5" id="KW-0963">Cytoplasm</keyword>
<comment type="subunit">
    <text evidence="5">Monomer.</text>
</comment>
<dbReference type="Pfam" id="PF02547">
    <property type="entry name" value="Queuosine_synth"/>
    <property type="match status" value="1"/>
</dbReference>
<dbReference type="STRING" id="1882918.BCY86_03305"/>
<gene>
    <name evidence="5" type="primary">queA</name>
    <name evidence="6" type="ORF">BCY86_03305</name>
</gene>
<dbReference type="Proteomes" id="UP000185544">
    <property type="component" value="Chromosome"/>
</dbReference>
<organism evidence="6 7">
    <name type="scientific">Pajaroellobacter abortibovis</name>
    <dbReference type="NCBI Taxonomy" id="1882918"/>
    <lineage>
        <taxon>Bacteria</taxon>
        <taxon>Pseudomonadati</taxon>
        <taxon>Myxococcota</taxon>
        <taxon>Polyangia</taxon>
        <taxon>Polyangiales</taxon>
        <taxon>Polyangiaceae</taxon>
    </lineage>
</organism>
<comment type="similarity">
    <text evidence="5">Belongs to the QueA family.</text>
</comment>
<dbReference type="InterPro" id="IPR036100">
    <property type="entry name" value="QueA_sf"/>
</dbReference>
<dbReference type="PANTHER" id="PTHR30307:SF0">
    <property type="entry name" value="S-ADENOSYLMETHIONINE:TRNA RIBOSYLTRANSFERASE-ISOMERASE"/>
    <property type="match status" value="1"/>
</dbReference>
<comment type="catalytic activity">
    <reaction evidence="5">
        <text>7-aminomethyl-7-carbaguanosine(34) in tRNA + S-adenosyl-L-methionine = epoxyqueuosine(34) in tRNA + adenine + L-methionine + 2 H(+)</text>
        <dbReference type="Rhea" id="RHEA:32155"/>
        <dbReference type="Rhea" id="RHEA-COMP:10342"/>
        <dbReference type="Rhea" id="RHEA-COMP:18582"/>
        <dbReference type="ChEBI" id="CHEBI:15378"/>
        <dbReference type="ChEBI" id="CHEBI:16708"/>
        <dbReference type="ChEBI" id="CHEBI:57844"/>
        <dbReference type="ChEBI" id="CHEBI:59789"/>
        <dbReference type="ChEBI" id="CHEBI:82833"/>
        <dbReference type="ChEBI" id="CHEBI:194443"/>
        <dbReference type="EC" id="2.4.99.17"/>
    </reaction>
</comment>
<dbReference type="NCBIfam" id="TIGR00113">
    <property type="entry name" value="queA"/>
    <property type="match status" value="1"/>
</dbReference>
<name>A0A1L6MWB5_9BACT</name>
<dbReference type="AlphaFoldDB" id="A0A1L6MWB5"/>
<dbReference type="InterPro" id="IPR003699">
    <property type="entry name" value="QueA"/>
</dbReference>
<dbReference type="InterPro" id="IPR042119">
    <property type="entry name" value="QueA_dom2"/>
</dbReference>
<dbReference type="GO" id="GO:0008616">
    <property type="term" value="P:tRNA queuosine(34) biosynthetic process"/>
    <property type="evidence" value="ECO:0007669"/>
    <property type="project" value="UniProtKB-UniRule"/>
</dbReference>
<dbReference type="Gene3D" id="3.40.1780.10">
    <property type="entry name" value="QueA-like"/>
    <property type="match status" value="1"/>
</dbReference>
<evidence type="ECO:0000256" key="4">
    <source>
        <dbReference type="ARBA" id="ARBA00022785"/>
    </source>
</evidence>
<keyword evidence="2 5" id="KW-0808">Transferase</keyword>
<keyword evidence="3 5" id="KW-0949">S-adenosyl-L-methionine</keyword>
<dbReference type="PANTHER" id="PTHR30307">
    <property type="entry name" value="S-ADENOSYLMETHIONINE:TRNA RIBOSYLTRANSFERASE-ISOMERASE"/>
    <property type="match status" value="1"/>
</dbReference>
<dbReference type="InterPro" id="IPR042118">
    <property type="entry name" value="QueA_dom1"/>
</dbReference>
<dbReference type="NCBIfam" id="NF001140">
    <property type="entry name" value="PRK00147.1"/>
    <property type="match status" value="1"/>
</dbReference>
<dbReference type="KEGG" id="pabo:BCY86_03305"/>
<dbReference type="RefSeq" id="WP_075276460.1">
    <property type="nucleotide sequence ID" value="NZ_CP016908.1"/>
</dbReference>
<dbReference type="Gene3D" id="2.40.10.240">
    <property type="entry name" value="QueA-like"/>
    <property type="match status" value="1"/>
</dbReference>
<proteinExistence type="inferred from homology"/>
<accession>A0A1L6MWB5</accession>
<evidence type="ECO:0000256" key="5">
    <source>
        <dbReference type="HAMAP-Rule" id="MF_00113"/>
    </source>
</evidence>
<evidence type="ECO:0000256" key="3">
    <source>
        <dbReference type="ARBA" id="ARBA00022691"/>
    </source>
</evidence>
<evidence type="ECO:0000313" key="7">
    <source>
        <dbReference type="Proteomes" id="UP000185544"/>
    </source>
</evidence>
<dbReference type="OrthoDB" id="9805933at2"/>
<keyword evidence="4 5" id="KW-0671">Queuosine biosynthesis</keyword>
<dbReference type="HAMAP" id="MF_00113">
    <property type="entry name" value="QueA"/>
    <property type="match status" value="1"/>
</dbReference>